<reference evidence="2 3" key="1">
    <citation type="submission" date="2017-09" db="EMBL/GenBank/DDBJ databases">
        <authorList>
            <person name="Ehlers B."/>
            <person name="Leendertz F.H."/>
        </authorList>
    </citation>
    <scope>NUCLEOTIDE SEQUENCE [LARGE SCALE GENOMIC DNA]</scope>
    <source>
        <strain evidence="2 3">DSM 18289</strain>
    </source>
</reference>
<proteinExistence type="predicted"/>
<dbReference type="AlphaFoldDB" id="A0A285NI08"/>
<dbReference type="Proteomes" id="UP000219439">
    <property type="component" value="Unassembled WGS sequence"/>
</dbReference>
<evidence type="ECO:0000313" key="3">
    <source>
        <dbReference type="Proteomes" id="UP000219439"/>
    </source>
</evidence>
<name>A0A285NI08_9HYPH</name>
<dbReference type="Pfam" id="PF06904">
    <property type="entry name" value="Extensin-like_C"/>
    <property type="match status" value="1"/>
</dbReference>
<sequence>MRETIQISRPIGIVVSLILLGLGGCSVFDQIDEVDQSILQAEAVSAPEDSKFSGGDCQVFFQGLAAGEALDRFFEKGKCGNEAPYRVSALGGDNPVQLGPEAKLNCAMTTQLQRYFADVVQPQAMRYLGQPVVKVRVAASYSCRRRNGSRRGKFSEHAFMNAMDISSFTLKDGRTLTVKRDWRGVSRDARFMKKINREACKYFTTVLGPGGDKYHQDHFHFDLAKHGRKGTYRVCK</sequence>
<evidence type="ECO:0000259" key="1">
    <source>
        <dbReference type="Pfam" id="PF06904"/>
    </source>
</evidence>
<keyword evidence="3" id="KW-1185">Reference proteome</keyword>
<dbReference type="EMBL" id="OBEL01000001">
    <property type="protein sequence ID" value="SNZ09120.1"/>
    <property type="molecule type" value="Genomic_DNA"/>
</dbReference>
<evidence type="ECO:0000313" key="2">
    <source>
        <dbReference type="EMBL" id="SNZ09120.1"/>
    </source>
</evidence>
<gene>
    <name evidence="2" type="ORF">SAMN06265368_1941</name>
</gene>
<accession>A0A285NI08</accession>
<dbReference type="InterPro" id="IPR009683">
    <property type="entry name" value="Extensin-like_C"/>
</dbReference>
<feature type="domain" description="Extensin-like C-terminal" evidence="1">
    <location>
        <begin position="71"/>
        <end position="236"/>
    </location>
</feature>
<protein>
    <submittedName>
        <fullName evidence="2">Extensin-like protein C-terminus</fullName>
    </submittedName>
</protein>
<organism evidence="2 3">
    <name type="scientific">Cohaesibacter gelatinilyticus</name>
    <dbReference type="NCBI Taxonomy" id="372072"/>
    <lineage>
        <taxon>Bacteria</taxon>
        <taxon>Pseudomonadati</taxon>
        <taxon>Pseudomonadota</taxon>
        <taxon>Alphaproteobacteria</taxon>
        <taxon>Hyphomicrobiales</taxon>
        <taxon>Cohaesibacteraceae</taxon>
    </lineage>
</organism>
<dbReference type="PROSITE" id="PS51257">
    <property type="entry name" value="PROKAR_LIPOPROTEIN"/>
    <property type="match status" value="1"/>
</dbReference>